<dbReference type="InterPro" id="IPR036034">
    <property type="entry name" value="PDZ_sf"/>
</dbReference>
<feature type="non-terminal residue" evidence="3">
    <location>
        <position position="1"/>
    </location>
</feature>
<dbReference type="AlphaFoldDB" id="A0AAW0WU97"/>
<dbReference type="Pfam" id="PF00595">
    <property type="entry name" value="PDZ"/>
    <property type="match status" value="1"/>
</dbReference>
<proteinExistence type="predicted"/>
<dbReference type="SMART" id="SM00228">
    <property type="entry name" value="PDZ"/>
    <property type="match status" value="1"/>
</dbReference>
<dbReference type="GO" id="GO:0045211">
    <property type="term" value="C:postsynaptic membrane"/>
    <property type="evidence" value="ECO:0007669"/>
    <property type="project" value="TreeGrafter"/>
</dbReference>
<gene>
    <name evidence="3" type="ORF">OTU49_005292</name>
</gene>
<dbReference type="GO" id="GO:0043197">
    <property type="term" value="C:dendritic spine"/>
    <property type="evidence" value="ECO:0007669"/>
    <property type="project" value="TreeGrafter"/>
</dbReference>
<reference evidence="3 4" key="1">
    <citation type="journal article" date="2024" name="BMC Genomics">
        <title>Genome assembly of redclaw crayfish (Cherax quadricarinatus) provides insights into its immune adaptation and hypoxia tolerance.</title>
        <authorList>
            <person name="Liu Z."/>
            <person name="Zheng J."/>
            <person name="Li H."/>
            <person name="Fang K."/>
            <person name="Wang S."/>
            <person name="He J."/>
            <person name="Zhou D."/>
            <person name="Weng S."/>
            <person name="Chi M."/>
            <person name="Gu Z."/>
            <person name="He J."/>
            <person name="Li F."/>
            <person name="Wang M."/>
        </authorList>
    </citation>
    <scope>NUCLEOTIDE SEQUENCE [LARGE SCALE GENOMIC DNA]</scope>
    <source>
        <strain evidence="3">ZL_2023a</strain>
    </source>
</reference>
<sequence>VTGSTDDGMLEGVLRGITGLFPPHCVQEVRLRNPQAVRESLIAPQVARVQGRREIMIQQHYGTAPRIRKPINEPRTVVLHRGKKGFGFVLRGAKATSPLMERPNERGPALQYLDDVDPGGVADLAGLKKGDYLVKINGEDVSQASHEHVVTLIRKSGDLVQMMVVTPTPITFMAHKPPIGNLGTIRRGCQTLPRKLHAVRSSQAPPAPPPRDPRTTLSVGRARAKSMVAGLHDIGPEGSAVNRPQQTTQRFPLDSRPKGRGHGIPAGPHHRGEAQIYFTGRSVCHGIKRTQFTTLPCVSATPLEHIGEDHGGVSRV</sequence>
<dbReference type="GO" id="GO:0014069">
    <property type="term" value="C:postsynaptic density"/>
    <property type="evidence" value="ECO:0007669"/>
    <property type="project" value="TreeGrafter"/>
</dbReference>
<feature type="region of interest" description="Disordered" evidence="1">
    <location>
        <begin position="232"/>
        <end position="270"/>
    </location>
</feature>
<dbReference type="GO" id="GO:0035255">
    <property type="term" value="F:ionotropic glutamate receptor binding"/>
    <property type="evidence" value="ECO:0007669"/>
    <property type="project" value="TreeGrafter"/>
</dbReference>
<comment type="caution">
    <text evidence="3">The sequence shown here is derived from an EMBL/GenBank/DDBJ whole genome shotgun (WGS) entry which is preliminary data.</text>
</comment>
<accession>A0AAW0WU97</accession>
<dbReference type="Proteomes" id="UP001445076">
    <property type="component" value="Unassembled WGS sequence"/>
</dbReference>
<feature type="region of interest" description="Disordered" evidence="1">
    <location>
        <begin position="196"/>
        <end position="218"/>
    </location>
</feature>
<dbReference type="CDD" id="cd06746">
    <property type="entry name" value="PDZ_SHANK1_3-like"/>
    <property type="match status" value="1"/>
</dbReference>
<dbReference type="EMBL" id="JARKIK010000046">
    <property type="protein sequence ID" value="KAK8735737.1"/>
    <property type="molecule type" value="Genomic_DNA"/>
</dbReference>
<dbReference type="PANTHER" id="PTHR24135">
    <property type="entry name" value="SH3 AND MULTIPLE ANKYRIN REPEAT DOMAINS PROTEIN"/>
    <property type="match status" value="1"/>
</dbReference>
<evidence type="ECO:0000256" key="1">
    <source>
        <dbReference type="SAM" id="MobiDB-lite"/>
    </source>
</evidence>
<evidence type="ECO:0000313" key="4">
    <source>
        <dbReference type="Proteomes" id="UP001445076"/>
    </source>
</evidence>
<name>A0AAW0WU97_CHEQU</name>
<protein>
    <recommendedName>
        <fullName evidence="2">PDZ domain-containing protein</fullName>
    </recommendedName>
</protein>
<dbReference type="FunFam" id="2.30.42.10:FF:000018">
    <property type="entry name" value="SH3 and multiple ankyrin repeat domains protein 2"/>
    <property type="match status" value="1"/>
</dbReference>
<dbReference type="InterPro" id="IPR051569">
    <property type="entry name" value="SHANK"/>
</dbReference>
<feature type="domain" description="PDZ" evidence="2">
    <location>
        <begin position="76"/>
        <end position="168"/>
    </location>
</feature>
<keyword evidence="4" id="KW-1185">Reference proteome</keyword>
<organism evidence="3 4">
    <name type="scientific">Cherax quadricarinatus</name>
    <name type="common">Australian red claw crayfish</name>
    <dbReference type="NCBI Taxonomy" id="27406"/>
    <lineage>
        <taxon>Eukaryota</taxon>
        <taxon>Metazoa</taxon>
        <taxon>Ecdysozoa</taxon>
        <taxon>Arthropoda</taxon>
        <taxon>Crustacea</taxon>
        <taxon>Multicrustacea</taxon>
        <taxon>Malacostraca</taxon>
        <taxon>Eumalacostraca</taxon>
        <taxon>Eucarida</taxon>
        <taxon>Decapoda</taxon>
        <taxon>Pleocyemata</taxon>
        <taxon>Astacidea</taxon>
        <taxon>Parastacoidea</taxon>
        <taxon>Parastacidae</taxon>
        <taxon>Cherax</taxon>
    </lineage>
</organism>
<evidence type="ECO:0000259" key="2">
    <source>
        <dbReference type="PROSITE" id="PS50106"/>
    </source>
</evidence>
<dbReference type="PANTHER" id="PTHR24135:SF28">
    <property type="entry name" value="LD13733P"/>
    <property type="match status" value="1"/>
</dbReference>
<evidence type="ECO:0000313" key="3">
    <source>
        <dbReference type="EMBL" id="KAK8735737.1"/>
    </source>
</evidence>
<dbReference type="PROSITE" id="PS50106">
    <property type="entry name" value="PDZ"/>
    <property type="match status" value="1"/>
</dbReference>
<dbReference type="Gene3D" id="2.30.42.10">
    <property type="match status" value="1"/>
</dbReference>
<dbReference type="InterPro" id="IPR001478">
    <property type="entry name" value="PDZ"/>
</dbReference>
<dbReference type="SUPFAM" id="SSF50156">
    <property type="entry name" value="PDZ domain-like"/>
    <property type="match status" value="1"/>
</dbReference>
<dbReference type="GO" id="GO:0030160">
    <property type="term" value="F:synaptic receptor adaptor activity"/>
    <property type="evidence" value="ECO:0007669"/>
    <property type="project" value="TreeGrafter"/>
</dbReference>